<dbReference type="InterPro" id="IPR041078">
    <property type="entry name" value="Plavaka"/>
</dbReference>
<keyword evidence="2" id="KW-0812">Transmembrane</keyword>
<dbReference type="InParanoid" id="A0A2H3CDT1"/>
<dbReference type="EMBL" id="KZ293733">
    <property type="protein sequence ID" value="PBK81221.1"/>
    <property type="molecule type" value="Genomic_DNA"/>
</dbReference>
<gene>
    <name evidence="3" type="ORF">ARMGADRAFT_1146536</name>
</gene>
<feature type="region of interest" description="Disordered" evidence="1">
    <location>
        <begin position="593"/>
        <end position="620"/>
    </location>
</feature>
<reference evidence="4" key="1">
    <citation type="journal article" date="2017" name="Nat. Ecol. Evol.">
        <title>Genome expansion and lineage-specific genetic innovations in the forest pathogenic fungi Armillaria.</title>
        <authorList>
            <person name="Sipos G."/>
            <person name="Prasanna A.N."/>
            <person name="Walter M.C."/>
            <person name="O'Connor E."/>
            <person name="Balint B."/>
            <person name="Krizsan K."/>
            <person name="Kiss B."/>
            <person name="Hess J."/>
            <person name="Varga T."/>
            <person name="Slot J."/>
            <person name="Riley R."/>
            <person name="Boka B."/>
            <person name="Rigling D."/>
            <person name="Barry K."/>
            <person name="Lee J."/>
            <person name="Mihaltcheva S."/>
            <person name="LaButti K."/>
            <person name="Lipzen A."/>
            <person name="Waldron R."/>
            <person name="Moloney N.M."/>
            <person name="Sperisen C."/>
            <person name="Kredics L."/>
            <person name="Vagvoelgyi C."/>
            <person name="Patrignani A."/>
            <person name="Fitzpatrick D."/>
            <person name="Nagy I."/>
            <person name="Doyle S."/>
            <person name="Anderson J.B."/>
            <person name="Grigoriev I.V."/>
            <person name="Gueldener U."/>
            <person name="Muensterkoetter M."/>
            <person name="Nagy L.G."/>
        </authorList>
    </citation>
    <scope>NUCLEOTIDE SEQUENCE [LARGE SCALE GENOMIC DNA]</scope>
    <source>
        <strain evidence="4">Ar21-2</strain>
    </source>
</reference>
<dbReference type="AlphaFoldDB" id="A0A2H3CDT1"/>
<dbReference type="OrthoDB" id="3239511at2759"/>
<organism evidence="3 4">
    <name type="scientific">Armillaria gallica</name>
    <name type="common">Bulbous honey fungus</name>
    <name type="synonym">Armillaria bulbosa</name>
    <dbReference type="NCBI Taxonomy" id="47427"/>
    <lineage>
        <taxon>Eukaryota</taxon>
        <taxon>Fungi</taxon>
        <taxon>Dikarya</taxon>
        <taxon>Basidiomycota</taxon>
        <taxon>Agaricomycotina</taxon>
        <taxon>Agaricomycetes</taxon>
        <taxon>Agaricomycetidae</taxon>
        <taxon>Agaricales</taxon>
        <taxon>Marasmiineae</taxon>
        <taxon>Physalacriaceae</taxon>
        <taxon>Armillaria</taxon>
    </lineage>
</organism>
<protein>
    <submittedName>
        <fullName evidence="3">Uncharacterized protein</fullName>
    </submittedName>
</protein>
<evidence type="ECO:0000256" key="1">
    <source>
        <dbReference type="SAM" id="MobiDB-lite"/>
    </source>
</evidence>
<keyword evidence="2" id="KW-0472">Membrane</keyword>
<keyword evidence="2" id="KW-1133">Transmembrane helix</keyword>
<evidence type="ECO:0000256" key="2">
    <source>
        <dbReference type="SAM" id="Phobius"/>
    </source>
</evidence>
<feature type="transmembrane region" description="Helical" evidence="2">
    <location>
        <begin position="779"/>
        <end position="796"/>
    </location>
</feature>
<accession>A0A2H3CDT1</accession>
<dbReference type="Proteomes" id="UP000217790">
    <property type="component" value="Unassembled WGS sequence"/>
</dbReference>
<dbReference type="Pfam" id="PF18759">
    <property type="entry name" value="Plavaka"/>
    <property type="match status" value="1"/>
</dbReference>
<keyword evidence="4" id="KW-1185">Reference proteome</keyword>
<evidence type="ECO:0000313" key="4">
    <source>
        <dbReference type="Proteomes" id="UP000217790"/>
    </source>
</evidence>
<sequence length="835" mass="96646">MPAPSCQEQCPYCLILFTHRGLMQHKITCKCDFNNKQADALYERESYFTWVGSAFETDIPVPSEEQDLTSANYAESESSPDYRLKFQISLLMIYQHCGIPTRVDHFEQYRSDPTFQYTDPPIDPCPWQPFATHRDFKLGEFILDVALTNKQMNTLFELLTPQSESIQGLNSTIKSPKDFKEHWDRAANHITPFEKSAVTIPLHGKNQTFSVYRWNLWMWVLELIQNLTLEPHFFWDAVELSKWNGKAFKRFIDELWTAQAFWDLQAYHTPKGCKTTLLHLIKDDRSYKNKTYYMDFKRSVWHAAMKYILELLEEPSKVGSWVHLQLCNEDLQTFSRVPIISCDFEEVCFVVLTRGTNGLKPCVVCLVPKMEQYNLEIHYELRTLKQTQELLGDAAGLPTKGAQNKFLSGFGLRDIQNAFWNVMDCDLFCSFSWDRLHAHNDGLFGKHLRGELVTRVEALGSQFIGQADDQIKLFPCWRDFYHFESSSMGVHFTDGGKYEDLAKLTMSVKPKVKLWNFPKIHSHQHLVDDIMAKGIMQNYNTKPNEKMHGPLKDSYQLRTNFKEVAEQVDSWCNAASYIHQQIDLQEELLHQATSKDDDDNVNKSTAGRSGKATLHGHRGKGSGTFKIRELPVLRADNAAYGNFKDQLSNFIVRQFAKHPEIVPLVSREKVLFKAFKGHDEIQLYGLLKANYENTIDWNMCTDYLRCSPNFYNHPRYDCVIVKGSEGHFFVQIIMLFSCVVGGKLFPLALVHPFDKPVATSNVKLDKDLGFYRVRARKRVQLTFISIYAIIHGALLVEDYGFKSTDGMKEYLVVDSIDSDLFLRMKSLKYVGHRWN</sequence>
<dbReference type="STRING" id="47427.A0A2H3CDT1"/>
<proteinExistence type="predicted"/>
<feature type="transmembrane region" description="Helical" evidence="2">
    <location>
        <begin position="728"/>
        <end position="750"/>
    </location>
</feature>
<dbReference type="OMA" id="YERESYF"/>
<name>A0A2H3CDT1_ARMGA</name>
<evidence type="ECO:0000313" key="3">
    <source>
        <dbReference type="EMBL" id="PBK81221.1"/>
    </source>
</evidence>